<keyword evidence="3" id="KW-0413">Isomerase</keyword>
<evidence type="ECO:0000259" key="2">
    <source>
        <dbReference type="Pfam" id="PF00085"/>
    </source>
</evidence>
<dbReference type="Proteomes" id="UP000242188">
    <property type="component" value="Unassembled WGS sequence"/>
</dbReference>
<dbReference type="InterPro" id="IPR036356">
    <property type="entry name" value="ERp29_C_sf"/>
</dbReference>
<dbReference type="CDD" id="cd02961">
    <property type="entry name" value="PDI_a_family"/>
    <property type="match status" value="2"/>
</dbReference>
<dbReference type="EMBL" id="NEDP02003643">
    <property type="protein sequence ID" value="OWF48202.1"/>
    <property type="molecule type" value="Genomic_DNA"/>
</dbReference>
<gene>
    <name evidence="3" type="ORF">KP79_PYT14482</name>
</gene>
<dbReference type="Gene3D" id="3.40.30.10">
    <property type="entry name" value="Glutaredoxin"/>
    <property type="match status" value="2"/>
</dbReference>
<evidence type="ECO:0000313" key="4">
    <source>
        <dbReference type="Proteomes" id="UP000242188"/>
    </source>
</evidence>
<reference evidence="3 4" key="1">
    <citation type="journal article" date="2017" name="Nat. Ecol. Evol.">
        <title>Scallop genome provides insights into evolution of bilaterian karyotype and development.</title>
        <authorList>
            <person name="Wang S."/>
            <person name="Zhang J."/>
            <person name="Jiao W."/>
            <person name="Li J."/>
            <person name="Xun X."/>
            <person name="Sun Y."/>
            <person name="Guo X."/>
            <person name="Huan P."/>
            <person name="Dong B."/>
            <person name="Zhang L."/>
            <person name="Hu X."/>
            <person name="Sun X."/>
            <person name="Wang J."/>
            <person name="Zhao C."/>
            <person name="Wang Y."/>
            <person name="Wang D."/>
            <person name="Huang X."/>
            <person name="Wang R."/>
            <person name="Lv J."/>
            <person name="Li Y."/>
            <person name="Zhang Z."/>
            <person name="Liu B."/>
            <person name="Lu W."/>
            <person name="Hui Y."/>
            <person name="Liang J."/>
            <person name="Zhou Z."/>
            <person name="Hou R."/>
            <person name="Li X."/>
            <person name="Liu Y."/>
            <person name="Li H."/>
            <person name="Ning X."/>
            <person name="Lin Y."/>
            <person name="Zhao L."/>
            <person name="Xing Q."/>
            <person name="Dou J."/>
            <person name="Li Y."/>
            <person name="Mao J."/>
            <person name="Guo H."/>
            <person name="Dou H."/>
            <person name="Li T."/>
            <person name="Mu C."/>
            <person name="Jiang W."/>
            <person name="Fu Q."/>
            <person name="Fu X."/>
            <person name="Miao Y."/>
            <person name="Liu J."/>
            <person name="Yu Q."/>
            <person name="Li R."/>
            <person name="Liao H."/>
            <person name="Li X."/>
            <person name="Kong Y."/>
            <person name="Jiang Z."/>
            <person name="Chourrout D."/>
            <person name="Li R."/>
            <person name="Bao Z."/>
        </authorList>
    </citation>
    <scope>NUCLEOTIDE SEQUENCE [LARGE SCALE GENOMIC DNA]</scope>
    <source>
        <strain evidence="3 4">PY_sf001</strain>
    </source>
</reference>
<protein>
    <submittedName>
        <fullName evidence="3">Protein disulfide-isomerase like 2-1</fullName>
    </submittedName>
</protein>
<dbReference type="InterPro" id="IPR013766">
    <property type="entry name" value="Thioredoxin_domain"/>
</dbReference>
<accession>A0A210QHH3</accession>
<evidence type="ECO:0000256" key="1">
    <source>
        <dbReference type="SAM" id="SignalP"/>
    </source>
</evidence>
<dbReference type="GO" id="GO:0006457">
    <property type="term" value="P:protein folding"/>
    <property type="evidence" value="ECO:0007669"/>
    <property type="project" value="TreeGrafter"/>
</dbReference>
<name>A0A210QHH3_MIZYE</name>
<keyword evidence="1" id="KW-0732">Signal</keyword>
<proteinExistence type="predicted"/>
<comment type="caution">
    <text evidence="3">The sequence shown here is derived from an EMBL/GenBank/DDBJ whole genome shotgun (WGS) entry which is preliminary data.</text>
</comment>
<feature type="signal peptide" evidence="1">
    <location>
        <begin position="1"/>
        <end position="22"/>
    </location>
</feature>
<dbReference type="InterPro" id="IPR051063">
    <property type="entry name" value="PDI"/>
</dbReference>
<organism evidence="3 4">
    <name type="scientific">Mizuhopecten yessoensis</name>
    <name type="common">Japanese scallop</name>
    <name type="synonym">Patinopecten yessoensis</name>
    <dbReference type="NCBI Taxonomy" id="6573"/>
    <lineage>
        <taxon>Eukaryota</taxon>
        <taxon>Metazoa</taxon>
        <taxon>Spiralia</taxon>
        <taxon>Lophotrochozoa</taxon>
        <taxon>Mollusca</taxon>
        <taxon>Bivalvia</taxon>
        <taxon>Autobranchia</taxon>
        <taxon>Pteriomorphia</taxon>
        <taxon>Pectinida</taxon>
        <taxon>Pectinoidea</taxon>
        <taxon>Pectinidae</taxon>
        <taxon>Mizuhopecten</taxon>
    </lineage>
</organism>
<dbReference type="Gene3D" id="1.20.1150.12">
    <property type="entry name" value="Endoplasmic reticulum resident protein 29, C-terminal domain"/>
    <property type="match status" value="1"/>
</dbReference>
<dbReference type="PANTHER" id="PTHR45672">
    <property type="entry name" value="PROTEIN DISULFIDE-ISOMERASE C17H9.14C-RELATED"/>
    <property type="match status" value="1"/>
</dbReference>
<dbReference type="InterPro" id="IPR036249">
    <property type="entry name" value="Thioredoxin-like_sf"/>
</dbReference>
<evidence type="ECO:0000313" key="3">
    <source>
        <dbReference type="EMBL" id="OWF48202.1"/>
    </source>
</evidence>
<dbReference type="Pfam" id="PF00085">
    <property type="entry name" value="Thioredoxin"/>
    <property type="match status" value="1"/>
</dbReference>
<dbReference type="AlphaFoldDB" id="A0A210QHH3"/>
<sequence length="414" mass="47584">MKPVKIASTCGLLVCFLSIVSGHVLNITEKNINSLLDKQKFLLVLVTKSKCTPCNLIFPKFWAASQAYDQDVIFGRMKSKALAKKYDVQVFPTLGYFEPGKKQFTKFEGDITVDTIVELIANKLGSDFAYVMKQYSTRLDSYNFHGIVSSWGLKAMVLLYNSNDANYEKFQEFARIFKNDEEVTFLHLDARAEPELRKEFVTLAFPTLYWIENDENPTKKRYGGTMNTLEFMGFIEDRAGVFRAKDGSLPSKAGRIADFDTLIEDNIETIRNAKRMSELLIEAKDIAKNYEKNEFADYYIYLLELVDHHGRLDPIQDERMTVLKGLATADEVTSPKTVEYLTKRKNILSQLVDELGKATFQKNKYQSEFVNVEDLKPKKDYVRKMAPVIGIDDEDDEDKDVVVEKPKIHRHEEL</sequence>
<dbReference type="GO" id="GO:0003756">
    <property type="term" value="F:protein disulfide isomerase activity"/>
    <property type="evidence" value="ECO:0007669"/>
    <property type="project" value="TreeGrafter"/>
</dbReference>
<keyword evidence="4" id="KW-1185">Reference proteome</keyword>
<dbReference type="SUPFAM" id="SSF52833">
    <property type="entry name" value="Thioredoxin-like"/>
    <property type="match status" value="2"/>
</dbReference>
<feature type="chain" id="PRO_5012397246" evidence="1">
    <location>
        <begin position="23"/>
        <end position="414"/>
    </location>
</feature>
<dbReference type="OrthoDB" id="10264505at2759"/>
<dbReference type="GO" id="GO:0005783">
    <property type="term" value="C:endoplasmic reticulum"/>
    <property type="evidence" value="ECO:0007669"/>
    <property type="project" value="TreeGrafter"/>
</dbReference>
<dbReference type="STRING" id="6573.A0A210QHH3"/>
<feature type="domain" description="Thioredoxin" evidence="2">
    <location>
        <begin position="24"/>
        <end position="121"/>
    </location>
</feature>